<dbReference type="AlphaFoldDB" id="A0A4R6U4E8"/>
<dbReference type="RefSeq" id="WP_133579619.1">
    <property type="nucleotide sequence ID" value="NZ_SNYJ01000004.1"/>
</dbReference>
<dbReference type="Pfam" id="PF01408">
    <property type="entry name" value="GFO_IDH_MocA"/>
    <property type="match status" value="1"/>
</dbReference>
<gene>
    <name evidence="4" type="ORF">EV213_1048</name>
</gene>
<dbReference type="Proteomes" id="UP000295632">
    <property type="component" value="Unassembled WGS sequence"/>
</dbReference>
<keyword evidence="5" id="KW-1185">Reference proteome</keyword>
<dbReference type="GO" id="GO:0000166">
    <property type="term" value="F:nucleotide binding"/>
    <property type="evidence" value="ECO:0007669"/>
    <property type="project" value="InterPro"/>
</dbReference>
<feature type="domain" description="Gfo/Idh/MocA-like oxidoreductase N-terminal" evidence="2">
    <location>
        <begin position="5"/>
        <end position="120"/>
    </location>
</feature>
<dbReference type="Gene3D" id="3.30.360.10">
    <property type="entry name" value="Dihydrodipicolinate Reductase, domain 2"/>
    <property type="match status" value="1"/>
</dbReference>
<keyword evidence="1" id="KW-0560">Oxidoreductase</keyword>
<dbReference type="PANTHER" id="PTHR43818">
    <property type="entry name" value="BCDNA.GH03377"/>
    <property type="match status" value="1"/>
</dbReference>
<feature type="domain" description="GFO/IDH/MocA-like oxidoreductase" evidence="3">
    <location>
        <begin position="133"/>
        <end position="268"/>
    </location>
</feature>
<proteinExistence type="predicted"/>
<dbReference type="InterPro" id="IPR055170">
    <property type="entry name" value="GFO_IDH_MocA-like_dom"/>
</dbReference>
<dbReference type="InterPro" id="IPR000683">
    <property type="entry name" value="Gfo/Idh/MocA-like_OxRdtase_N"/>
</dbReference>
<dbReference type="Pfam" id="PF22725">
    <property type="entry name" value="GFO_IDH_MocA_C3"/>
    <property type="match status" value="1"/>
</dbReference>
<protein>
    <submittedName>
        <fullName evidence="4">Putative dehydrogenase</fullName>
    </submittedName>
</protein>
<comment type="caution">
    <text evidence="4">The sequence shown here is derived from an EMBL/GenBank/DDBJ whole genome shotgun (WGS) entry which is preliminary data.</text>
</comment>
<evidence type="ECO:0000259" key="2">
    <source>
        <dbReference type="Pfam" id="PF01408"/>
    </source>
</evidence>
<dbReference type="EMBL" id="SNYJ01000004">
    <property type="protein sequence ID" value="TDQ41011.1"/>
    <property type="molecule type" value="Genomic_DNA"/>
</dbReference>
<dbReference type="Gene3D" id="3.40.50.720">
    <property type="entry name" value="NAD(P)-binding Rossmann-like Domain"/>
    <property type="match status" value="1"/>
</dbReference>
<accession>A0A4R6U4E8</accession>
<dbReference type="SUPFAM" id="SSF51735">
    <property type="entry name" value="NAD(P)-binding Rossmann-fold domains"/>
    <property type="match status" value="1"/>
</dbReference>
<evidence type="ECO:0000313" key="5">
    <source>
        <dbReference type="Proteomes" id="UP000295632"/>
    </source>
</evidence>
<name>A0A4R6U4E8_9BACI</name>
<evidence type="ECO:0000313" key="4">
    <source>
        <dbReference type="EMBL" id="TDQ41011.1"/>
    </source>
</evidence>
<evidence type="ECO:0000259" key="3">
    <source>
        <dbReference type="Pfam" id="PF22725"/>
    </source>
</evidence>
<evidence type="ECO:0000256" key="1">
    <source>
        <dbReference type="ARBA" id="ARBA00023002"/>
    </source>
</evidence>
<dbReference type="InterPro" id="IPR036291">
    <property type="entry name" value="NAD(P)-bd_dom_sf"/>
</dbReference>
<reference evidence="4 5" key="1">
    <citation type="submission" date="2019-03" db="EMBL/GenBank/DDBJ databases">
        <title>Genomic Encyclopedia of Type Strains, Phase IV (KMG-IV): sequencing the most valuable type-strain genomes for metagenomic binning, comparative biology and taxonomic classification.</title>
        <authorList>
            <person name="Goeker M."/>
        </authorList>
    </citation>
    <scope>NUCLEOTIDE SEQUENCE [LARGE SCALE GENOMIC DNA]</scope>
    <source>
        <strain evidence="4 5">DSM 28697</strain>
    </source>
</reference>
<organism evidence="4 5">
    <name type="scientific">Aureibacillus halotolerans</name>
    <dbReference type="NCBI Taxonomy" id="1508390"/>
    <lineage>
        <taxon>Bacteria</taxon>
        <taxon>Bacillati</taxon>
        <taxon>Bacillota</taxon>
        <taxon>Bacilli</taxon>
        <taxon>Bacillales</taxon>
        <taxon>Bacillaceae</taxon>
        <taxon>Aureibacillus</taxon>
    </lineage>
</organism>
<dbReference type="InterPro" id="IPR050463">
    <property type="entry name" value="Gfo/Idh/MocA_oxidrdct_glycsds"/>
</dbReference>
<sequence>MKKVTVGVVGTGQISNKYLDNMAKRFSSVLFVKAVCDLVPALAQQKAKEYGIPNVYTLDEMLADPEIEMIVNLTAPSAHAAINLKALHSGKHIYTEKPFALNRKDAEDVLSYAEQKGLLVGCAPDTFLGAGLQTCRKLIDDGWIGTSYAANGIIMMGNASNGMHPNFENFLKLGGDPLLDMGPYYITALVALLGPITRVTGSAQQLHSSITVDNPDSPRFNETVSIDAPTNVSAVFDFENGLVGSFQAAKESFGYYPRLEIFGTEGILHVPDPNFFGGEVRVTLPNGQMKEVPHTHPYAEEGRGMGVLDMAYTLREGGAPRASGRLAQHVLDVSLAIFESSSTGTHAQIKTTVQRPEALPLGLKYNRLHTT</sequence>
<dbReference type="PANTHER" id="PTHR43818:SF11">
    <property type="entry name" value="BCDNA.GH03377"/>
    <property type="match status" value="1"/>
</dbReference>
<dbReference type="OrthoDB" id="9815825at2"/>
<dbReference type="SUPFAM" id="SSF55347">
    <property type="entry name" value="Glyceraldehyde-3-phosphate dehydrogenase-like, C-terminal domain"/>
    <property type="match status" value="1"/>
</dbReference>
<dbReference type="GO" id="GO:0016491">
    <property type="term" value="F:oxidoreductase activity"/>
    <property type="evidence" value="ECO:0007669"/>
    <property type="project" value="UniProtKB-KW"/>
</dbReference>